<dbReference type="Gene3D" id="1.10.260.40">
    <property type="entry name" value="lambda repressor-like DNA-binding domains"/>
    <property type="match status" value="1"/>
</dbReference>
<dbReference type="PROSITE" id="PS50943">
    <property type="entry name" value="HTH_CROC1"/>
    <property type="match status" value="1"/>
</dbReference>
<dbReference type="InterPro" id="IPR010982">
    <property type="entry name" value="Lambda_DNA-bd_dom_sf"/>
</dbReference>
<reference evidence="2 3" key="1">
    <citation type="journal article" date="2024" name="Pathogens">
        <title>Staphylococcus hsinchuensis sp. nov., Isolated from Soymilk.</title>
        <authorList>
            <person name="Wang Y.T."/>
            <person name="Lin Y.C."/>
            <person name="Hsieh Y.H."/>
            <person name="Lin Y.T."/>
            <person name="Hamada M."/>
            <person name="Chen C.C."/>
            <person name="Liou J.S."/>
            <person name="Lee A.Y."/>
            <person name="Zhang W.L."/>
            <person name="Chen Y.T."/>
            <person name="Huang C.H."/>
        </authorList>
    </citation>
    <scope>NUCLEOTIDE SEQUENCE [LARGE SCALE GENOMIC DNA]</scope>
    <source>
        <strain evidence="2 3">H164</strain>
    </source>
</reference>
<sequence length="67" mass="7935">MNKIAGYRKMLGKTQDSMAEEFGISTQSYRMKENGKTNFNINEMTLFRDMLRKKLFPKITIDEIFFS</sequence>
<keyword evidence="3" id="KW-1185">Reference proteome</keyword>
<dbReference type="RefSeq" id="WP_342610445.1">
    <property type="nucleotide sequence ID" value="NZ_CP128355.1"/>
</dbReference>
<proteinExistence type="predicted"/>
<dbReference type="InterPro" id="IPR001387">
    <property type="entry name" value="Cro/C1-type_HTH"/>
</dbReference>
<evidence type="ECO:0000313" key="3">
    <source>
        <dbReference type="Proteomes" id="UP001436297"/>
    </source>
</evidence>
<name>A0ABZ3ED63_9STAP</name>
<accession>A0ABZ3ED63</accession>
<feature type="domain" description="HTH cro/C1-type" evidence="1">
    <location>
        <begin position="4"/>
        <end position="41"/>
    </location>
</feature>
<dbReference type="EMBL" id="CP128355">
    <property type="protein sequence ID" value="XAF70794.1"/>
    <property type="molecule type" value="Genomic_DNA"/>
</dbReference>
<gene>
    <name evidence="2" type="ORF">QQM35_01360</name>
</gene>
<dbReference type="Pfam" id="PF01381">
    <property type="entry name" value="HTH_3"/>
    <property type="match status" value="1"/>
</dbReference>
<dbReference type="Proteomes" id="UP001436297">
    <property type="component" value="Chromosome"/>
</dbReference>
<evidence type="ECO:0000259" key="1">
    <source>
        <dbReference type="PROSITE" id="PS50943"/>
    </source>
</evidence>
<evidence type="ECO:0000313" key="2">
    <source>
        <dbReference type="EMBL" id="XAF70794.1"/>
    </source>
</evidence>
<dbReference type="SUPFAM" id="SSF47413">
    <property type="entry name" value="lambda repressor-like DNA-binding domains"/>
    <property type="match status" value="1"/>
</dbReference>
<protein>
    <submittedName>
        <fullName evidence="2">Helix-turn-helix domain-containing protein</fullName>
    </submittedName>
</protein>
<dbReference type="CDD" id="cd00093">
    <property type="entry name" value="HTH_XRE"/>
    <property type="match status" value="1"/>
</dbReference>
<organism evidence="2 3">
    <name type="scientific">Staphylococcus hsinchuensis</name>
    <dbReference type="NCBI Taxonomy" id="3051183"/>
    <lineage>
        <taxon>Bacteria</taxon>
        <taxon>Bacillati</taxon>
        <taxon>Bacillota</taxon>
        <taxon>Bacilli</taxon>
        <taxon>Bacillales</taxon>
        <taxon>Staphylococcaceae</taxon>
        <taxon>Staphylococcus</taxon>
    </lineage>
</organism>